<name>A0A914VDQ6_9BILA</name>
<evidence type="ECO:0000313" key="4">
    <source>
        <dbReference type="Proteomes" id="UP000887566"/>
    </source>
</evidence>
<feature type="domain" description="F-box" evidence="3">
    <location>
        <begin position="45"/>
        <end position="92"/>
    </location>
</feature>
<evidence type="ECO:0000313" key="5">
    <source>
        <dbReference type="WBParaSite" id="PSAMB.scaffold1827size27553.g15055.t1"/>
    </source>
</evidence>
<evidence type="ECO:0000256" key="1">
    <source>
        <dbReference type="SAM" id="Coils"/>
    </source>
</evidence>
<keyword evidence="4" id="KW-1185">Reference proteome</keyword>
<dbReference type="InterPro" id="IPR043128">
    <property type="entry name" value="Rev_trsase/Diguanyl_cyclase"/>
</dbReference>
<dbReference type="PANTHER" id="PTHR37984">
    <property type="entry name" value="PROTEIN CBG26694"/>
    <property type="match status" value="1"/>
</dbReference>
<dbReference type="PROSITE" id="PS50181">
    <property type="entry name" value="FBOX"/>
    <property type="match status" value="1"/>
</dbReference>
<dbReference type="Gene3D" id="3.10.10.10">
    <property type="entry name" value="HIV Type 1 Reverse Transcriptase, subunit A, domain 1"/>
    <property type="match status" value="1"/>
</dbReference>
<sequence>MSVAALKAKVARLQAENERLRRALPDFSERIVCGKPTGKLPDNSPKQFSQLPDRSLQHVLRFLPARQVVQMRLVSRKFNNLIKKYSQNMPKKENSSSVSFKSFHAGEVEVELRGYNSKPTMVKLAGDNVALSELLRFICISGSIYFGEGVSAADEVLDQLNKSWLTIRPEMVIFAGDLSQTSRHSLKAFLKKVEPSIKHLLFQNASNIGSNLLSDDMIGVAGRLDGLLVMPACWGAELRNIKISDKTLLAMVETDQTPSHFCLMGCSGITPGGILAFAMEWIRKKRSKADEEYYDREFGMELCQLAFYNCTNVTVAAIEKECGFLLGKAAVYQGAGVSSMRGREKTNDQRVCFNVHPSSTNRYLQVILHYAPFHAHMVRDLRTDFDDVLNGFLADAATPPAEATSSTAHSTPGSVALTIFKKDWAAPLVLAGRAANKKMRFCADYSTGVNAALNSDQYPRPRFENVFEALNWKTVFASLDMKDAYLHCEQDDTHSTSPRSTGRIPLPLPTSCFPD</sequence>
<dbReference type="SUPFAM" id="SSF56672">
    <property type="entry name" value="DNA/RNA polymerases"/>
    <property type="match status" value="1"/>
</dbReference>
<dbReference type="Pfam" id="PF00646">
    <property type="entry name" value="F-box"/>
    <property type="match status" value="1"/>
</dbReference>
<dbReference type="AlphaFoldDB" id="A0A914VDQ6"/>
<dbReference type="Gene3D" id="3.30.70.270">
    <property type="match status" value="1"/>
</dbReference>
<accession>A0A914VDQ6</accession>
<evidence type="ECO:0000256" key="2">
    <source>
        <dbReference type="SAM" id="MobiDB-lite"/>
    </source>
</evidence>
<dbReference type="WBParaSite" id="PSAMB.scaffold1827size27553.g15055.t1">
    <property type="protein sequence ID" value="PSAMB.scaffold1827size27553.g15055.t1"/>
    <property type="gene ID" value="PSAMB.scaffold1827size27553.g15055"/>
</dbReference>
<reference evidence="5" key="1">
    <citation type="submission" date="2022-11" db="UniProtKB">
        <authorList>
            <consortium name="WormBaseParasite"/>
        </authorList>
    </citation>
    <scope>IDENTIFICATION</scope>
</reference>
<keyword evidence="1" id="KW-0175">Coiled coil</keyword>
<feature type="region of interest" description="Disordered" evidence="2">
    <location>
        <begin position="491"/>
        <end position="515"/>
    </location>
</feature>
<dbReference type="InterPro" id="IPR001810">
    <property type="entry name" value="F-box_dom"/>
</dbReference>
<dbReference type="InterPro" id="IPR036047">
    <property type="entry name" value="F-box-like_dom_sf"/>
</dbReference>
<dbReference type="SUPFAM" id="SSF81383">
    <property type="entry name" value="F-box domain"/>
    <property type="match status" value="1"/>
</dbReference>
<dbReference type="InterPro" id="IPR043502">
    <property type="entry name" value="DNA/RNA_pol_sf"/>
</dbReference>
<evidence type="ECO:0000259" key="3">
    <source>
        <dbReference type="PROSITE" id="PS50181"/>
    </source>
</evidence>
<organism evidence="4 5">
    <name type="scientific">Plectus sambesii</name>
    <dbReference type="NCBI Taxonomy" id="2011161"/>
    <lineage>
        <taxon>Eukaryota</taxon>
        <taxon>Metazoa</taxon>
        <taxon>Ecdysozoa</taxon>
        <taxon>Nematoda</taxon>
        <taxon>Chromadorea</taxon>
        <taxon>Plectida</taxon>
        <taxon>Plectina</taxon>
        <taxon>Plectoidea</taxon>
        <taxon>Plectidae</taxon>
        <taxon>Plectus</taxon>
    </lineage>
</organism>
<dbReference type="PANTHER" id="PTHR37984:SF5">
    <property type="entry name" value="PROTEIN NYNRIN-LIKE"/>
    <property type="match status" value="1"/>
</dbReference>
<feature type="coiled-coil region" evidence="1">
    <location>
        <begin position="3"/>
        <end position="30"/>
    </location>
</feature>
<dbReference type="SMART" id="SM00256">
    <property type="entry name" value="FBOX"/>
    <property type="match status" value="1"/>
</dbReference>
<dbReference type="InterPro" id="IPR050951">
    <property type="entry name" value="Retrovirus_Pol_polyprotein"/>
</dbReference>
<protein>
    <submittedName>
        <fullName evidence="5">F-box domain-containing protein</fullName>
    </submittedName>
</protein>
<dbReference type="Proteomes" id="UP000887566">
    <property type="component" value="Unplaced"/>
</dbReference>
<proteinExistence type="predicted"/>
<dbReference type="Gene3D" id="1.20.1280.50">
    <property type="match status" value="1"/>
</dbReference>